<feature type="signal peptide" evidence="8">
    <location>
        <begin position="1"/>
        <end position="23"/>
    </location>
</feature>
<evidence type="ECO:0000256" key="2">
    <source>
        <dbReference type="ARBA" id="ARBA00023136"/>
    </source>
</evidence>
<evidence type="ECO:0000256" key="3">
    <source>
        <dbReference type="ARBA" id="ARBA00023157"/>
    </source>
</evidence>
<feature type="transmembrane region" description="Helical" evidence="7">
    <location>
        <begin position="696"/>
        <end position="718"/>
    </location>
</feature>
<dbReference type="GO" id="GO:0050839">
    <property type="term" value="F:cell adhesion molecule binding"/>
    <property type="evidence" value="ECO:0007669"/>
    <property type="project" value="TreeGrafter"/>
</dbReference>
<keyword evidence="2 7" id="KW-0472">Membrane</keyword>
<evidence type="ECO:0000256" key="7">
    <source>
        <dbReference type="SAM" id="Phobius"/>
    </source>
</evidence>
<sequence length="885" mass="99286">MIRIMQAVFFMLVMCALVSESQGDELTISSSFKDGDVLFSWNNLNKTYYDVLTSIQAIWTQVHEPQYIVKDALMYDSISVTVRAEGSSKDYKSTNNVSKIIKTVGDSVEISWTTPFFPRAGAYYIYHTNEENKSIPVIVVTSHNVITGNRKYDYLSQPLTSTNITFMIRDITLDDAGYYAGGTSVKAASGGGVVLIVLGNPATPNITGTLDTSVGNTCNLTCSSTSTSAPDYYAKLVKLSYKWFVNDTDVVERSKEMSFNVTKNHRYNQYSCEAMEKNLVSERSNPVEINPLYKPDILSIKPNPELINGKLTVKEEETIGPYNCSADCNPPCEIKWKYKDINNNGHDASSNEHELSIQKVNRSISLLRCVAVYEQKNRTRKDIELDIQYLDDPVVFLNDRVGESNHAVQIRERENLRVACYANGNPDPNTTLSKEPGDSRILQRNMSDWLNHTIQSSQCSDMGSYKCTGTSTVFTKREKTFRINVTCDTRLDNSLTMKTLYGSKSGHDVYITVAVPVIANPPPQKSAVMWFGPMTNLRIASTFSQQDVPYKHWINSYIPILDQNYFGNYTLTYNMTNVVTITIDAEDVPQVPRNFTGYSYASGYINLTWVSGFDGGKQQHFILSKMDRFGWQEVANMSDPGQGRVVHYESGRLNAGQEYWYELKSCNIINCSKELAQVKITVKAQQRLSYLPNKTFVIGASSAILILILTIALVLIILKRKTALKRQDNQQEGAEIADQPDVVLYAAVDKSALKKNENKIDLVTEDVPEKKAENDTLYAVVEKKSTTGATSISIQKENEQKNDSKKEKQEGATAAEATGASASSRNVNQDGLIYIDVDFSKKPENQDKNEKPKIHGEEDRTEYTFVDFSKKAPAVKAKPKKEERK</sequence>
<dbReference type="KEGG" id="cvn:111112443"/>
<dbReference type="SUPFAM" id="SSF48726">
    <property type="entry name" value="Immunoglobulin"/>
    <property type="match status" value="1"/>
</dbReference>
<reference evidence="11" key="1">
    <citation type="submission" date="2025-08" db="UniProtKB">
        <authorList>
            <consortium name="RefSeq"/>
        </authorList>
    </citation>
    <scope>IDENTIFICATION</scope>
    <source>
        <tissue evidence="11">Whole sample</tissue>
    </source>
</reference>
<protein>
    <submittedName>
        <fullName evidence="11">Uncharacterized protein LOC111112443</fullName>
    </submittedName>
</protein>
<feature type="region of interest" description="Disordered" evidence="6">
    <location>
        <begin position="790"/>
        <end position="885"/>
    </location>
</feature>
<feature type="chain" id="PRO_5034874716" evidence="8">
    <location>
        <begin position="24"/>
        <end position="885"/>
    </location>
</feature>
<dbReference type="InterPro" id="IPR051275">
    <property type="entry name" value="Cell_adhesion_signaling"/>
</dbReference>
<keyword evidence="5" id="KW-0393">Immunoglobulin domain</keyword>
<feature type="compositionally biased region" description="Basic and acidic residues" evidence="6">
    <location>
        <begin position="796"/>
        <end position="810"/>
    </location>
</feature>
<organism evidence="10 11">
    <name type="scientific">Crassostrea virginica</name>
    <name type="common">Eastern oyster</name>
    <dbReference type="NCBI Taxonomy" id="6565"/>
    <lineage>
        <taxon>Eukaryota</taxon>
        <taxon>Metazoa</taxon>
        <taxon>Spiralia</taxon>
        <taxon>Lophotrochozoa</taxon>
        <taxon>Mollusca</taxon>
        <taxon>Bivalvia</taxon>
        <taxon>Autobranchia</taxon>
        <taxon>Pteriomorphia</taxon>
        <taxon>Ostreida</taxon>
        <taxon>Ostreoidea</taxon>
        <taxon>Ostreidae</taxon>
        <taxon>Crassostrea</taxon>
    </lineage>
</organism>
<dbReference type="GO" id="GO:0005886">
    <property type="term" value="C:plasma membrane"/>
    <property type="evidence" value="ECO:0007669"/>
    <property type="project" value="TreeGrafter"/>
</dbReference>
<keyword evidence="8" id="KW-0732">Signal</keyword>
<feature type="compositionally biased region" description="Low complexity" evidence="6">
    <location>
        <begin position="811"/>
        <end position="823"/>
    </location>
</feature>
<evidence type="ECO:0000256" key="5">
    <source>
        <dbReference type="ARBA" id="ARBA00023319"/>
    </source>
</evidence>
<dbReference type="Proteomes" id="UP000694844">
    <property type="component" value="Chromosome 9"/>
</dbReference>
<dbReference type="Gene3D" id="2.60.40.10">
    <property type="entry name" value="Immunoglobulins"/>
    <property type="match status" value="2"/>
</dbReference>
<gene>
    <name evidence="11" type="primary">LOC111112443</name>
</gene>
<feature type="compositionally biased region" description="Basic and acidic residues" evidence="6">
    <location>
        <begin position="838"/>
        <end position="862"/>
    </location>
</feature>
<keyword evidence="3" id="KW-1015">Disulfide bond</keyword>
<dbReference type="GeneID" id="111112443"/>
<evidence type="ECO:0000256" key="8">
    <source>
        <dbReference type="SAM" id="SignalP"/>
    </source>
</evidence>
<proteinExistence type="predicted"/>
<evidence type="ECO:0000256" key="1">
    <source>
        <dbReference type="ARBA" id="ARBA00004479"/>
    </source>
</evidence>
<feature type="domain" description="Ig-like" evidence="9">
    <location>
        <begin position="204"/>
        <end position="288"/>
    </location>
</feature>
<evidence type="ECO:0000256" key="6">
    <source>
        <dbReference type="SAM" id="MobiDB-lite"/>
    </source>
</evidence>
<evidence type="ECO:0000313" key="11">
    <source>
        <dbReference type="RefSeq" id="XP_022305644.1"/>
    </source>
</evidence>
<dbReference type="PANTHER" id="PTHR11640:SF31">
    <property type="entry name" value="IRREGULAR CHIASM C-ROUGHEST PROTEIN-RELATED"/>
    <property type="match status" value="1"/>
</dbReference>
<accession>A0A8B8BS12</accession>
<dbReference type="PROSITE" id="PS50835">
    <property type="entry name" value="IG_LIKE"/>
    <property type="match status" value="1"/>
</dbReference>
<comment type="subcellular location">
    <subcellularLocation>
        <location evidence="1">Membrane</location>
        <topology evidence="1">Single-pass type I membrane protein</topology>
    </subcellularLocation>
</comment>
<dbReference type="PANTHER" id="PTHR11640">
    <property type="entry name" value="NEPHRIN"/>
    <property type="match status" value="1"/>
</dbReference>
<name>A0A8B8BS12_CRAVI</name>
<dbReference type="AlphaFoldDB" id="A0A8B8BS12"/>
<dbReference type="GO" id="GO:0005911">
    <property type="term" value="C:cell-cell junction"/>
    <property type="evidence" value="ECO:0007669"/>
    <property type="project" value="TreeGrafter"/>
</dbReference>
<dbReference type="InterPro" id="IPR036116">
    <property type="entry name" value="FN3_sf"/>
</dbReference>
<dbReference type="InterPro" id="IPR036179">
    <property type="entry name" value="Ig-like_dom_sf"/>
</dbReference>
<dbReference type="InterPro" id="IPR013783">
    <property type="entry name" value="Ig-like_fold"/>
</dbReference>
<dbReference type="SUPFAM" id="SSF49265">
    <property type="entry name" value="Fibronectin type III"/>
    <property type="match status" value="1"/>
</dbReference>
<keyword evidence="7" id="KW-0812">Transmembrane</keyword>
<evidence type="ECO:0000313" key="10">
    <source>
        <dbReference type="Proteomes" id="UP000694844"/>
    </source>
</evidence>
<evidence type="ECO:0000259" key="9">
    <source>
        <dbReference type="PROSITE" id="PS50835"/>
    </source>
</evidence>
<keyword evidence="10" id="KW-1185">Reference proteome</keyword>
<dbReference type="GO" id="GO:0098609">
    <property type="term" value="P:cell-cell adhesion"/>
    <property type="evidence" value="ECO:0007669"/>
    <property type="project" value="TreeGrafter"/>
</dbReference>
<keyword evidence="7" id="KW-1133">Transmembrane helix</keyword>
<dbReference type="InterPro" id="IPR007110">
    <property type="entry name" value="Ig-like_dom"/>
</dbReference>
<dbReference type="RefSeq" id="XP_022305644.1">
    <property type="nucleotide sequence ID" value="XM_022449936.1"/>
</dbReference>
<evidence type="ECO:0000256" key="4">
    <source>
        <dbReference type="ARBA" id="ARBA00023180"/>
    </source>
</evidence>
<keyword evidence="4" id="KW-0325">Glycoprotein</keyword>